<feature type="compositionally biased region" description="Low complexity" evidence="7">
    <location>
        <begin position="1159"/>
        <end position="1178"/>
    </location>
</feature>
<feature type="compositionally biased region" description="Basic and acidic residues" evidence="7">
    <location>
        <begin position="161"/>
        <end position="171"/>
    </location>
</feature>
<feature type="region of interest" description="Disordered" evidence="7">
    <location>
        <begin position="508"/>
        <end position="534"/>
    </location>
</feature>
<feature type="compositionally biased region" description="Polar residues" evidence="7">
    <location>
        <begin position="31"/>
        <end position="45"/>
    </location>
</feature>
<dbReference type="EMBL" id="CAIIXF020000001">
    <property type="protein sequence ID" value="CAH1775910.1"/>
    <property type="molecule type" value="Genomic_DNA"/>
</dbReference>
<organism evidence="8 9">
    <name type="scientific">Owenia fusiformis</name>
    <name type="common">Polychaete worm</name>
    <dbReference type="NCBI Taxonomy" id="6347"/>
    <lineage>
        <taxon>Eukaryota</taxon>
        <taxon>Metazoa</taxon>
        <taxon>Spiralia</taxon>
        <taxon>Lophotrochozoa</taxon>
        <taxon>Annelida</taxon>
        <taxon>Polychaeta</taxon>
        <taxon>Sedentaria</taxon>
        <taxon>Canalipalpata</taxon>
        <taxon>Sabellida</taxon>
        <taxon>Oweniida</taxon>
        <taxon>Oweniidae</taxon>
        <taxon>Owenia</taxon>
    </lineage>
</organism>
<evidence type="ECO:0000256" key="6">
    <source>
        <dbReference type="ARBA" id="ARBA00023242"/>
    </source>
</evidence>
<dbReference type="Gene3D" id="3.30.40.10">
    <property type="entry name" value="Zinc/RING finger domain, C3HC4 (zinc finger)"/>
    <property type="match status" value="1"/>
</dbReference>
<dbReference type="GO" id="GO:0008270">
    <property type="term" value="F:zinc ion binding"/>
    <property type="evidence" value="ECO:0007669"/>
    <property type="project" value="UniProtKB-KW"/>
</dbReference>
<feature type="compositionally biased region" description="Basic and acidic residues" evidence="7">
    <location>
        <begin position="355"/>
        <end position="460"/>
    </location>
</feature>
<feature type="region of interest" description="Disordered" evidence="7">
    <location>
        <begin position="28"/>
        <end position="189"/>
    </location>
</feature>
<dbReference type="SMART" id="SM00333">
    <property type="entry name" value="TUDOR"/>
    <property type="match status" value="2"/>
</dbReference>
<accession>A0A8J1TQY3</accession>
<feature type="compositionally biased region" description="Basic and acidic residues" evidence="7">
    <location>
        <begin position="599"/>
        <end position="620"/>
    </location>
</feature>
<dbReference type="PROSITE" id="PS00028">
    <property type="entry name" value="ZINC_FINGER_C2H2_1"/>
    <property type="match status" value="1"/>
</dbReference>
<dbReference type="InterPro" id="IPR043449">
    <property type="entry name" value="PHF20-like"/>
</dbReference>
<dbReference type="InterPro" id="IPR013083">
    <property type="entry name" value="Znf_RING/FYVE/PHD"/>
</dbReference>
<dbReference type="PANTHER" id="PTHR15856:SF51">
    <property type="entry name" value="MBD-R2"/>
    <property type="match status" value="1"/>
</dbReference>
<evidence type="ECO:0000313" key="8">
    <source>
        <dbReference type="EMBL" id="CAH1775910.1"/>
    </source>
</evidence>
<evidence type="ECO:0000256" key="2">
    <source>
        <dbReference type="ARBA" id="ARBA00022723"/>
    </source>
</evidence>
<dbReference type="OrthoDB" id="161570at2759"/>
<feature type="region of interest" description="Disordered" evidence="7">
    <location>
        <begin position="338"/>
        <end position="491"/>
    </location>
</feature>
<dbReference type="GO" id="GO:0044545">
    <property type="term" value="C:NSL complex"/>
    <property type="evidence" value="ECO:0007669"/>
    <property type="project" value="TreeGrafter"/>
</dbReference>
<dbReference type="SUPFAM" id="SSF54160">
    <property type="entry name" value="Chromo domain-like"/>
    <property type="match status" value="1"/>
</dbReference>
<keyword evidence="6" id="KW-0539">Nucleus</keyword>
<reference evidence="8" key="1">
    <citation type="submission" date="2022-03" db="EMBL/GenBank/DDBJ databases">
        <authorList>
            <person name="Martin C."/>
        </authorList>
    </citation>
    <scope>NUCLEOTIDE SEQUENCE</scope>
</reference>
<dbReference type="Pfam" id="PF20826">
    <property type="entry name" value="PHD_5"/>
    <property type="match status" value="1"/>
</dbReference>
<evidence type="ECO:0000256" key="3">
    <source>
        <dbReference type="ARBA" id="ARBA00022737"/>
    </source>
</evidence>
<proteinExistence type="predicted"/>
<protein>
    <submittedName>
        <fullName evidence="8">Uncharacterized protein</fullName>
    </submittedName>
</protein>
<evidence type="ECO:0000256" key="1">
    <source>
        <dbReference type="ARBA" id="ARBA00004123"/>
    </source>
</evidence>
<evidence type="ECO:0000256" key="5">
    <source>
        <dbReference type="ARBA" id="ARBA00022833"/>
    </source>
</evidence>
<evidence type="ECO:0000313" key="9">
    <source>
        <dbReference type="Proteomes" id="UP000749559"/>
    </source>
</evidence>
<feature type="region of interest" description="Disordered" evidence="7">
    <location>
        <begin position="737"/>
        <end position="795"/>
    </location>
</feature>
<dbReference type="InterPro" id="IPR013087">
    <property type="entry name" value="Znf_C2H2_type"/>
</dbReference>
<feature type="compositionally biased region" description="Polar residues" evidence="7">
    <location>
        <begin position="1115"/>
        <end position="1130"/>
    </location>
</feature>
<feature type="compositionally biased region" description="Low complexity" evidence="7">
    <location>
        <begin position="54"/>
        <end position="71"/>
    </location>
</feature>
<evidence type="ECO:0000256" key="4">
    <source>
        <dbReference type="ARBA" id="ARBA00022771"/>
    </source>
</evidence>
<evidence type="ECO:0000256" key="7">
    <source>
        <dbReference type="SAM" id="MobiDB-lite"/>
    </source>
</evidence>
<feature type="compositionally biased region" description="Polar residues" evidence="7">
    <location>
        <begin position="144"/>
        <end position="153"/>
    </location>
</feature>
<keyword evidence="2" id="KW-0479">Metal-binding</keyword>
<feature type="compositionally biased region" description="Polar residues" evidence="7">
    <location>
        <begin position="648"/>
        <end position="662"/>
    </location>
</feature>
<keyword evidence="4" id="KW-0863">Zinc-finger</keyword>
<keyword evidence="5" id="KW-0862">Zinc</keyword>
<comment type="subcellular location">
    <subcellularLocation>
        <location evidence="1">Nucleus</location>
    </subcellularLocation>
</comment>
<dbReference type="PROSITE" id="PS50157">
    <property type="entry name" value="ZINC_FINGER_C2H2_2"/>
    <property type="match status" value="1"/>
</dbReference>
<dbReference type="Gene3D" id="3.30.160.60">
    <property type="entry name" value="Classic Zinc Finger"/>
    <property type="match status" value="1"/>
</dbReference>
<keyword evidence="9" id="KW-1185">Reference proteome</keyword>
<dbReference type="PANTHER" id="PTHR15856">
    <property type="entry name" value="PHD FINGER PROTEIN 20-RELATED"/>
    <property type="match status" value="1"/>
</dbReference>
<dbReference type="InterPro" id="IPR016197">
    <property type="entry name" value="Chromo-like_dom_sf"/>
</dbReference>
<dbReference type="SMART" id="SM00355">
    <property type="entry name" value="ZnF_C2H2"/>
    <property type="match status" value="1"/>
</dbReference>
<feature type="region of interest" description="Disordered" evidence="7">
    <location>
        <begin position="581"/>
        <end position="685"/>
    </location>
</feature>
<keyword evidence="3" id="KW-0677">Repeat</keyword>
<dbReference type="InterPro" id="IPR019786">
    <property type="entry name" value="Zinc_finger_PHD-type_CS"/>
</dbReference>
<dbReference type="InterPro" id="IPR001965">
    <property type="entry name" value="Znf_PHD"/>
</dbReference>
<sequence length="1302" mass="145510">MENITNMENVGGECEVIEDTESDVIVLGDSPLSSPIKQNTSSSIPITLGDSPLTPTNPTIETRTTSRSSSRSSRHNTEHDFIEANNTKASQQSTDLDVQDVTPRTSKRKISPSVKVLEAKSRRRVSSGDTSKVPDRTRKKSGNMAGSSETRTGQEVELDVTPDKMPLDQSRRPPGRSHTQSESSELGMDEGEVVHAGVVNKRFPIRPGIIWAAGGKVEAMDYQKKWFPAKIMEVDDKELEVLIHFDGWNQRYDEWISMDSDRLRPMARHSDRKTDKGKKFTKCSEFKPGEQVYAKWTDCRLYPAKVIGLDSSSGSYHVKFYDGFSKLVEPMNIRTMTAEQRKESEPLIMPATDAIKPRSAEKKRLSTDKESPVSSDKEKPTLTDKEKRLSIEKEKRLSIEKEKKPSSEKRLSTDKDKRLSLDKEKRLSTDKAPLLEKDKKLTSDKEVRLSAGKDKTEKPKALGTPVKKAVTPGKQRTTEEQRKQTNAQYLKKRKLIVGGAFQEQSKRMKNALGKDKSKKKAVGSPMSKTDLKKNLDLKSPKISIPNIDQLMLHTPPWTPAQLASLNIPSPNLDVRLTKEMLRRRSPPATPPSATPTHSKLLEILKKGPKVEKVQRIEKRLPGKKVKRDRDGRLVGGENRGRKSKKRSVSPTCSESSATSHSTIDYVVPKKRAGDSRKPSSERSKPYSWEYVPATTPAPHEFHIEEDHNPYKCTHPGCSKAFRKEKLLAYHVKYYHDASGTNKPRKRQHTSSMCSTDSEASMTSSSKVPKISPGRSRHHSRGKKGSVSQMSEAGENLGDIGMEGVIIKEESVEDALPSTSSMTTDSDLRERMQVVAEEEEEESLLERPPREEVINCICQDEDENGLMVQCEVCFCWQHALCFDLSETSMPKKYICYVCLDPPGIRDSARSIHDQDWFKYGVLARFNFLPPQDEESPAMMKAAHDLMADMINIKSVLTGLSRKLLILKNKEHPDMKLWVKDWDREMEREKALAAAMEIDNIPMATDDFSNVRFTLGDEHSQHSLFSDVIETTDNDTPTDRLDIGAIMQQEDSKMEPSKASVDNKSTIKENYSKDSITGEFNIDSADKENIQLIDKDSEANINVLDDTDDAIDVVGTDNNIGDSEATNHVTINSDKERTLNGGEVAQNGVGADHEPKGDNTTPSVSSAAPPSTLSLGPPSGQDYKLSPLPSSVRIGSSVWTPVAAVKNLTNFDAQQEDDSISTVADSESNFANCEKHLTEHIQRVQEELDTRLDLIEDQLDVLETVSGVNVPLNQDILSDVPQLKRSLRTLLSDLGKVKHMATYH</sequence>
<dbReference type="Proteomes" id="UP000749559">
    <property type="component" value="Unassembled WGS sequence"/>
</dbReference>
<dbReference type="InterPro" id="IPR011011">
    <property type="entry name" value="Znf_FYVE_PHD"/>
</dbReference>
<dbReference type="SUPFAM" id="SSF63748">
    <property type="entry name" value="Tudor/PWWP/MBT"/>
    <property type="match status" value="1"/>
</dbReference>
<name>A0A8J1TQY3_OWEFU</name>
<dbReference type="PROSITE" id="PS01359">
    <property type="entry name" value="ZF_PHD_1"/>
    <property type="match status" value="1"/>
</dbReference>
<feature type="compositionally biased region" description="Low complexity" evidence="7">
    <location>
        <begin position="754"/>
        <end position="765"/>
    </location>
</feature>
<feature type="region of interest" description="Disordered" evidence="7">
    <location>
        <begin position="1115"/>
        <end position="1185"/>
    </location>
</feature>
<dbReference type="SMART" id="SM00249">
    <property type="entry name" value="PHD"/>
    <property type="match status" value="1"/>
</dbReference>
<dbReference type="CDD" id="cd20104">
    <property type="entry name" value="MBT_PHF20L1-like"/>
    <property type="match status" value="1"/>
</dbReference>
<feature type="compositionally biased region" description="Basic and acidic residues" evidence="7">
    <location>
        <begin position="671"/>
        <end position="684"/>
    </location>
</feature>
<feature type="compositionally biased region" description="Basic residues" evidence="7">
    <location>
        <begin position="774"/>
        <end position="783"/>
    </location>
</feature>
<dbReference type="InterPro" id="IPR004092">
    <property type="entry name" value="Mbt"/>
</dbReference>
<gene>
    <name evidence="8" type="ORF">OFUS_LOCUS3150</name>
</gene>
<dbReference type="Pfam" id="PF02820">
    <property type="entry name" value="MBT"/>
    <property type="match status" value="1"/>
</dbReference>
<dbReference type="CDD" id="cd20386">
    <property type="entry name" value="Tudor_PHF20-like"/>
    <property type="match status" value="1"/>
</dbReference>
<dbReference type="SUPFAM" id="SSF57903">
    <property type="entry name" value="FYVE/PHD zinc finger"/>
    <property type="match status" value="1"/>
</dbReference>
<dbReference type="Gene3D" id="2.30.30.140">
    <property type="match status" value="2"/>
</dbReference>
<comment type="caution">
    <text evidence="8">The sequence shown here is derived from an EMBL/GenBank/DDBJ whole genome shotgun (WGS) entry which is preliminary data.</text>
</comment>
<feature type="compositionally biased region" description="Polar residues" evidence="7">
    <location>
        <begin position="84"/>
        <end position="96"/>
    </location>
</feature>
<dbReference type="InterPro" id="IPR002999">
    <property type="entry name" value="Tudor"/>
</dbReference>
<dbReference type="GO" id="GO:0006357">
    <property type="term" value="P:regulation of transcription by RNA polymerase II"/>
    <property type="evidence" value="ECO:0007669"/>
    <property type="project" value="TreeGrafter"/>
</dbReference>
<dbReference type="GO" id="GO:0005634">
    <property type="term" value="C:nucleus"/>
    <property type="evidence" value="ECO:0007669"/>
    <property type="project" value="UniProtKB-SubCell"/>
</dbReference>